<gene>
    <name evidence="1" type="ORF">TSA66_03435</name>
</gene>
<keyword evidence="2" id="KW-1185">Reference proteome</keyword>
<comment type="caution">
    <text evidence="1">The sequence shown here is derived from an EMBL/GenBank/DDBJ whole genome shotgun (WGS) entry which is preliminary data.</text>
</comment>
<evidence type="ECO:0000313" key="1">
    <source>
        <dbReference type="EMBL" id="KIF80077.1"/>
    </source>
</evidence>
<dbReference type="EMBL" id="JWJG01000028">
    <property type="protein sequence ID" value="KIF80077.1"/>
    <property type="molecule type" value="Genomic_DNA"/>
</dbReference>
<accession>A0A0C1YHU6</accession>
<organism evidence="1 2">
    <name type="scientific">Noviherbaspirillum autotrophicum</name>
    <dbReference type="NCBI Taxonomy" id="709839"/>
    <lineage>
        <taxon>Bacteria</taxon>
        <taxon>Pseudomonadati</taxon>
        <taxon>Pseudomonadota</taxon>
        <taxon>Betaproteobacteria</taxon>
        <taxon>Burkholderiales</taxon>
        <taxon>Oxalobacteraceae</taxon>
        <taxon>Noviherbaspirillum</taxon>
    </lineage>
</organism>
<dbReference type="AlphaFoldDB" id="A0A0C1YHU6"/>
<reference evidence="1 2" key="1">
    <citation type="submission" date="2014-12" db="EMBL/GenBank/DDBJ databases">
        <title>Denitrispirillum autotrophicum gen. nov., sp. nov., Denitrifying, Facultatively Autotrophic Bacteria Isolated from Rice Paddy Soil.</title>
        <authorList>
            <person name="Ishii S."/>
            <person name="Ashida N."/>
            <person name="Ohno H."/>
            <person name="Otsuka S."/>
            <person name="Yokota A."/>
            <person name="Senoo K."/>
        </authorList>
    </citation>
    <scope>NUCLEOTIDE SEQUENCE [LARGE SCALE GENOMIC DNA]</scope>
    <source>
        <strain evidence="1 2">TSA66</strain>
    </source>
</reference>
<protein>
    <submittedName>
        <fullName evidence="1">Uncharacterized protein</fullName>
    </submittedName>
</protein>
<dbReference type="Proteomes" id="UP000031572">
    <property type="component" value="Unassembled WGS sequence"/>
</dbReference>
<name>A0A0C1YHU6_9BURK</name>
<evidence type="ECO:0000313" key="2">
    <source>
        <dbReference type="Proteomes" id="UP000031572"/>
    </source>
</evidence>
<sequence>MQAWFRPQYERLALRARNTIPDKTGELNMERMDLCDASDAVSSMHVLRAELTADLDDIENRIHDLVQSPLATSDSGINDMQVYCVARAALYSGLASINEVLGWVRLMAAKDADGNMPEVVKSLPTVPVFSLH</sequence>
<proteinExistence type="predicted"/>